<dbReference type="SUPFAM" id="SSF56300">
    <property type="entry name" value="Metallo-dependent phosphatases"/>
    <property type="match status" value="1"/>
</dbReference>
<organism evidence="1 2">
    <name type="scientific">Thelohanellus kitauei</name>
    <name type="common">Myxosporean</name>
    <dbReference type="NCBI Taxonomy" id="669202"/>
    <lineage>
        <taxon>Eukaryota</taxon>
        <taxon>Metazoa</taxon>
        <taxon>Cnidaria</taxon>
        <taxon>Myxozoa</taxon>
        <taxon>Myxosporea</taxon>
        <taxon>Bivalvulida</taxon>
        <taxon>Platysporina</taxon>
        <taxon>Myxobolidae</taxon>
        <taxon>Thelohanellus</taxon>
    </lineage>
</organism>
<evidence type="ECO:0008006" key="3">
    <source>
        <dbReference type="Google" id="ProtNLM"/>
    </source>
</evidence>
<reference evidence="1 2" key="1">
    <citation type="journal article" date="2014" name="Genome Biol. Evol.">
        <title>The genome of the myxosporean Thelohanellus kitauei shows adaptations to nutrient acquisition within its fish host.</title>
        <authorList>
            <person name="Yang Y."/>
            <person name="Xiong J."/>
            <person name="Zhou Z."/>
            <person name="Huo F."/>
            <person name="Miao W."/>
            <person name="Ran C."/>
            <person name="Liu Y."/>
            <person name="Zhang J."/>
            <person name="Feng J."/>
            <person name="Wang M."/>
            <person name="Wang M."/>
            <person name="Wang L."/>
            <person name="Yao B."/>
        </authorList>
    </citation>
    <scope>NUCLEOTIDE SEQUENCE [LARGE SCALE GENOMIC DNA]</scope>
    <source>
        <strain evidence="1">Wuqing</strain>
    </source>
</reference>
<accession>A0A0C2MV42</accession>
<evidence type="ECO:0000313" key="1">
    <source>
        <dbReference type="EMBL" id="KII71201.1"/>
    </source>
</evidence>
<dbReference type="Gene3D" id="3.60.21.10">
    <property type="match status" value="1"/>
</dbReference>
<protein>
    <recommendedName>
        <fullName evidence="3">Calcineurin-like phosphoesterase domain-containing protein</fullName>
    </recommendedName>
</protein>
<dbReference type="EMBL" id="JWZT01001836">
    <property type="protein sequence ID" value="KII71201.1"/>
    <property type="molecule type" value="Genomic_DNA"/>
</dbReference>
<dbReference type="AlphaFoldDB" id="A0A0C2MV42"/>
<dbReference type="InterPro" id="IPR029052">
    <property type="entry name" value="Metallo-depent_PP-like"/>
</dbReference>
<evidence type="ECO:0000313" key="2">
    <source>
        <dbReference type="Proteomes" id="UP000031668"/>
    </source>
</evidence>
<proteinExistence type="predicted"/>
<dbReference type="Proteomes" id="UP000031668">
    <property type="component" value="Unassembled WGS sequence"/>
</dbReference>
<name>A0A0C2MV42_THEKT</name>
<sequence length="303" mass="34843">MELNVVVIGDIGIRAPDSVIKQNVVRAIELQHQERPFRLGINLGGNEYPHGSAKNEFINLRWIFELSFPVSMFPFDFLTVPGAVDYQGDVATQIKYHWEEHRFYMPQKNYYYGLEFSDIDVVLRDRTSIRFVCIDSTPLYETRVCKNIINRVTRLNRFIQLEETERLLDNSVGFDFVFLIMHHNVVDGCGPHTFVPNDLPFMKVIKHRRLAAILTAYNHNMQIHGRLVLRPPVITVGNSAQTEPVTYSNTPLSYKNSVISRWCKSPQSGGYGQLIISKQSVWFNFIDGNGEIIHQETINPVQG</sequence>
<gene>
    <name evidence="1" type="ORF">RF11_09225</name>
</gene>
<comment type="caution">
    <text evidence="1">The sequence shown here is derived from an EMBL/GenBank/DDBJ whole genome shotgun (WGS) entry which is preliminary data.</text>
</comment>
<keyword evidence="2" id="KW-1185">Reference proteome</keyword>
<dbReference type="OrthoDB" id="411211at2759"/>